<protein>
    <recommendedName>
        <fullName evidence="3">NmrA-like domain-containing protein</fullName>
    </recommendedName>
</protein>
<evidence type="ECO:0000259" key="3">
    <source>
        <dbReference type="Pfam" id="PF05368"/>
    </source>
</evidence>
<evidence type="ECO:0000256" key="1">
    <source>
        <dbReference type="ARBA" id="ARBA00022857"/>
    </source>
</evidence>
<dbReference type="InterPro" id="IPR036291">
    <property type="entry name" value="NAD(P)-bd_dom_sf"/>
</dbReference>
<dbReference type="PANTHER" id="PTHR47706:SF9">
    <property type="entry name" value="NMRA-LIKE DOMAIN-CONTAINING PROTEIN-RELATED"/>
    <property type="match status" value="1"/>
</dbReference>
<dbReference type="AlphaFoldDB" id="A0A9N9YH87"/>
<dbReference type="CDD" id="cd05259">
    <property type="entry name" value="PCBER_SDR_a"/>
    <property type="match status" value="1"/>
</dbReference>
<sequence length="300" mass="31969">MPIRKVAVIGASGNVGKSTVQALLQEGFEVTGLTRELSNITTPQGVKLVETDYSEDSIVAALKGHDAVVSTVSSIAVGQALAFQKTVVDAAIKAGAKVFVPSEFGIDTANPEAPKIIPLLRDKVDTLDYIKSKQDTISWIAIISGSMFDWGLSIPGFGGFNVRARTATLFDGGNIAYEATNLDQVGRGIAKSLKNIDVTRNQYVYINSFTVTQNDVLHALERATGEKFELSEGTARGLWETSTEQVKNGNPLGTLDQISSAIYGEGGAANYSVDKGLWNDKIGLAGENLEAFVESYISKA</sequence>
<dbReference type="InterPro" id="IPR045312">
    <property type="entry name" value="PCBER-like"/>
</dbReference>
<dbReference type="Proteomes" id="UP000696573">
    <property type="component" value="Unassembled WGS sequence"/>
</dbReference>
<dbReference type="InterPro" id="IPR008030">
    <property type="entry name" value="NmrA-like"/>
</dbReference>
<evidence type="ECO:0000256" key="2">
    <source>
        <dbReference type="ARBA" id="ARBA00023002"/>
    </source>
</evidence>
<dbReference type="InterPro" id="IPR051609">
    <property type="entry name" value="NmrA/Isoflavone_reductase-like"/>
</dbReference>
<feature type="domain" description="NmrA-like" evidence="3">
    <location>
        <begin position="5"/>
        <end position="231"/>
    </location>
</feature>
<evidence type="ECO:0000313" key="4">
    <source>
        <dbReference type="EMBL" id="CAH0018773.1"/>
    </source>
</evidence>
<evidence type="ECO:0000313" key="5">
    <source>
        <dbReference type="Proteomes" id="UP000696573"/>
    </source>
</evidence>
<comment type="caution">
    <text evidence="4">The sequence shown here is derived from an EMBL/GenBank/DDBJ whole genome shotgun (WGS) entry which is preliminary data.</text>
</comment>
<dbReference type="Gene3D" id="3.90.25.10">
    <property type="entry name" value="UDP-galactose 4-epimerase, domain 1"/>
    <property type="match status" value="1"/>
</dbReference>
<keyword evidence="5" id="KW-1185">Reference proteome</keyword>
<gene>
    <name evidence="4" type="ORF">CRHIZ90672A_00005397</name>
</gene>
<proteinExistence type="predicted"/>
<name>A0A9N9YH87_9HYPO</name>
<keyword evidence="1" id="KW-0521">NADP</keyword>
<dbReference type="EMBL" id="CABFNQ020000544">
    <property type="protein sequence ID" value="CAH0018773.1"/>
    <property type="molecule type" value="Genomic_DNA"/>
</dbReference>
<dbReference type="SUPFAM" id="SSF51735">
    <property type="entry name" value="NAD(P)-binding Rossmann-fold domains"/>
    <property type="match status" value="1"/>
</dbReference>
<accession>A0A9N9YH87</accession>
<dbReference type="OrthoDB" id="9984533at2759"/>
<reference evidence="4" key="1">
    <citation type="submission" date="2021-10" db="EMBL/GenBank/DDBJ databases">
        <authorList>
            <person name="Piombo E."/>
        </authorList>
    </citation>
    <scope>NUCLEOTIDE SEQUENCE</scope>
</reference>
<dbReference type="Pfam" id="PF05368">
    <property type="entry name" value="NmrA"/>
    <property type="match status" value="1"/>
</dbReference>
<dbReference type="Gene3D" id="3.40.50.720">
    <property type="entry name" value="NAD(P)-binding Rossmann-like Domain"/>
    <property type="match status" value="1"/>
</dbReference>
<dbReference type="PANTHER" id="PTHR47706">
    <property type="entry name" value="NMRA-LIKE FAMILY PROTEIN"/>
    <property type="match status" value="1"/>
</dbReference>
<organism evidence="4 5">
    <name type="scientific">Clonostachys rhizophaga</name>
    <dbReference type="NCBI Taxonomy" id="160324"/>
    <lineage>
        <taxon>Eukaryota</taxon>
        <taxon>Fungi</taxon>
        <taxon>Dikarya</taxon>
        <taxon>Ascomycota</taxon>
        <taxon>Pezizomycotina</taxon>
        <taxon>Sordariomycetes</taxon>
        <taxon>Hypocreomycetidae</taxon>
        <taxon>Hypocreales</taxon>
        <taxon>Bionectriaceae</taxon>
        <taxon>Clonostachys</taxon>
    </lineage>
</organism>
<dbReference type="GO" id="GO:0016491">
    <property type="term" value="F:oxidoreductase activity"/>
    <property type="evidence" value="ECO:0007669"/>
    <property type="project" value="UniProtKB-KW"/>
</dbReference>
<keyword evidence="2" id="KW-0560">Oxidoreductase</keyword>